<sequence>MDSSRTTKLNKHLDAILYGRQQINPQNAALFIEAVCAQQDTPSCVTKIIASKSGLDAIQSAMRFTLTPAFFNGGATQLLSYLQVPTLKDVAGGSLLNEVVVKIVEPSIFWDPFRKSFATGSLEANGQLCFAWLLHYLVSLPSSVSSVYRDQAPLVLDALLASSNNGVRTFGQKIKHILETCSTGALVSGQDGPGGRHDNDFVDFRHISILPTSDEVTSTDPPFLRRSVALEDPSTESTRQATHLDNQFRLLREDMLYEMREELQIAFKKKKGYHRHFVINGLTVMALHCGPDNRRCKWGITLGCWDDFPQLKDVKDRKKALTENRNILRHQSLACLIADDDIVAFPTVNRDEDLLAKKPPVIVLQFEGEATTIKALLKLKTSQNIRLIQIDTAIFSYMPILKALQQTTTMPLSPELLLWKENSIMSQTEEHPTALVQALRTNPQHDIQGLLKTKKSIRLDRSQAASLISGLMQKVSLIQGPPGTGKSFIGTLIAKALHDFTTKTILVVCYTNHALDDILEGLLDIGIPQDSMVRLGGKSTSRTEPMMMQKQKSTFRRDKGGWALIDNLKVTSEVFREDLEKKFSRYIQSNILPRDILVHLEFEEPAYYEAFRVPQADDGSTRVGRKGKAVNKFYLFEQWNKGWDAGIFKNERHIKAASEIWSMPVLARREQIAKWMDAIFREQLDEIYAAATHYNGYQDKLARHWSEKDTEILKGKRIIGCTTTAAAKYSESIQAASPGVLLVEEAGEILESHVLTALGPETSQLVLIGDHKQLRPKVNNYKLTVEKDEGFDLNRSLFERLILKGYPHEKLTEQHRMRPEISALIRALTYPELVDATKTQNRPNLRGVQDNIVFVNHDHPEDNALQLKDRRDGDSTSSKHNTYEVEMVLKILRYLAQQGYGTDKVVILTPYLGQLQKLQAALKKDNDPILNDMDSFDLVRAGLLPAGTAKLTKRPIRLATIDNYQGEESDIVIVSLTRSNAQHDIGFMYSPERLNVLLSRARNALIMIGNARTFANSRKGGLLWGTLFELLRGGKHVYEGMPVQCEQHNDRKAILSKPGDFEDHCPDGGCMEPCGTMLNCGVHPCPSKCHQLYDHSKMPCLQIVRSQCSNGHQQSWKCHQNKPSTCAKCERAAKLAEEKRQKEYELQQKRDAEQLEHSRRMAALDEQIAQQEQSLMDSRSREEREAAFQQRGKDLEAAIARATEPQAPQTASSAPSKPSTAPSQQKPNAESQLAGSPGTPLETPKSPSTNEKLLPIAPSASQTEWQRQKDVEGATNDAIDAIMDMTGLEEVKEQVLIIKVTIDTKKRQGASFKQERFNIVLLGNPGTGKTTVARSYAKCLSSLKVLPGDAFIETTGSRLANEGVDGIKKLIEGVINAGGGAVFVDEAYQLTSKHNFQGGQVLDFLLAEMENNIGTIVFILAGYNKEMETFFEHNPGLQSRVPYKLHFSDYTDSELLTMLDKLVQKRFQGKMKVEDGVGGLYVRIAVRRLSRGRGREGFGNARALQNMLDEILRRQAKRLNEERRRGRFPDDFLLSQADLIGPDPSQAIKESAAWTKLQSLVGLQAVKDSVSSLISLIETNYQRELQEQKPVATSLNRVFLGSPGTGKTTVASLYGRILADLGLISNGEVLVKNPADFIGSVLGESETKTKAILANTVGKVLVIDEAYMLYGGGGDVGKSNDMYKTAVIDTMVAEVQSVPGEDRCVLLLGYKEQMEEMFQNVNPGLSRRFAIDNAFNFEDFSNSDLLKILNFKLKSQDLSASDAAKDVAIQVLDRARNRPNFGNAGEVENLLGQAKTRYQTRQKKELEKSFDIVFEPQDFDPDFDRDAHASTNLTKLFEDVVGCEEVVKKLGDYQQLARALKHRGVIDRDQIPTNFVFKGPPGTGKTTVARKMGQVYYDMGFLSSKEVVECSASDLVGQYVGHTGKKTQQLLEKALGRVLFIDEAYRLSEGHFAKEAIDELVSLLTQEKFKAKIIVILAGYDKDMNKLMAVNSGLASRFPEQIHFKNMEPSRCLEVLHRELAKKNVLLPGLEDPSSSIYIQMASLISELSGLPSWGNARDMITCARNMIKLAFLEAANQPVEASITLSGEDAVKCIETMLAEQRERCANVPKKFPSDFFGGMREPVRTADPPAPPITRTAQPQVAKAPPPPEVKVPEPTPTDPSDSRDPGVSDAVWNALQACKKAEEERIRKDREDAEKLRVDIQKQEEAARKQQIIAQELARREAKDDAERQELKRQREAARLAQLKALEERRRLAAVLEKKRRLEEERQKKEAKAQAALRQMGVCSAGFRWVNIGSGYRCTAGGHYVSNDQLGV</sequence>
<evidence type="ECO:0000256" key="2">
    <source>
        <dbReference type="ARBA" id="ARBA00022741"/>
    </source>
</evidence>
<evidence type="ECO:0000313" key="8">
    <source>
        <dbReference type="Proteomes" id="UP000076154"/>
    </source>
</evidence>
<dbReference type="InterPro" id="IPR027417">
    <property type="entry name" value="P-loop_NTPase"/>
</dbReference>
<dbReference type="PANTHER" id="PTHR43392">
    <property type="entry name" value="AAA-TYPE ATPASE FAMILY PROTEIN / ANKYRIN REPEAT FAMILY PROTEIN"/>
    <property type="match status" value="1"/>
</dbReference>
<dbReference type="InterPro" id="IPR041677">
    <property type="entry name" value="DNA2/NAM7_AAA_11"/>
</dbReference>
<gene>
    <name evidence="7" type="primary">Znfx1</name>
    <name evidence="7" type="ORF">Hypma_011990</name>
</gene>
<organism evidence="7 8">
    <name type="scientific">Hypsizygus marmoreus</name>
    <name type="common">White beech mushroom</name>
    <name type="synonym">Agaricus marmoreus</name>
    <dbReference type="NCBI Taxonomy" id="39966"/>
    <lineage>
        <taxon>Eukaryota</taxon>
        <taxon>Fungi</taxon>
        <taxon>Dikarya</taxon>
        <taxon>Basidiomycota</taxon>
        <taxon>Agaricomycotina</taxon>
        <taxon>Agaricomycetes</taxon>
        <taxon>Agaricomycetidae</taxon>
        <taxon>Agaricales</taxon>
        <taxon>Tricholomatineae</taxon>
        <taxon>Lyophyllaceae</taxon>
        <taxon>Hypsizygus</taxon>
    </lineage>
</organism>
<dbReference type="FunFam" id="1.10.8.60:FF:000159">
    <property type="entry name" value="p-loop containing nucleoside triphosphate hydrolase protein"/>
    <property type="match status" value="1"/>
</dbReference>
<keyword evidence="3" id="KW-0067">ATP-binding</keyword>
<reference evidence="7" key="1">
    <citation type="submission" date="2018-04" db="EMBL/GenBank/DDBJ databases">
        <title>Whole genome sequencing of Hypsizygus marmoreus.</title>
        <authorList>
            <person name="Choi I.-G."/>
            <person name="Min B."/>
            <person name="Kim J.-G."/>
            <person name="Kim S."/>
            <person name="Oh Y.-L."/>
            <person name="Kong W.-S."/>
            <person name="Park H."/>
            <person name="Jeong J."/>
            <person name="Song E.-S."/>
        </authorList>
    </citation>
    <scope>NUCLEOTIDE SEQUENCE [LARGE SCALE GENOMIC DNA]</scope>
    <source>
        <strain evidence="7">51987-8</strain>
    </source>
</reference>
<dbReference type="Pfam" id="PF17866">
    <property type="entry name" value="AAA_lid_6"/>
    <property type="match status" value="1"/>
</dbReference>
<dbReference type="GO" id="GO:0004386">
    <property type="term" value="F:helicase activity"/>
    <property type="evidence" value="ECO:0007669"/>
    <property type="project" value="InterPro"/>
</dbReference>
<dbReference type="InterPro" id="IPR000641">
    <property type="entry name" value="CbxX/CfxQ"/>
</dbReference>
<feature type="coiled-coil region" evidence="4">
    <location>
        <begin position="2182"/>
        <end position="2282"/>
    </location>
</feature>
<feature type="compositionally biased region" description="Pro residues" evidence="5">
    <location>
        <begin position="2146"/>
        <end position="2160"/>
    </location>
</feature>
<keyword evidence="2" id="KW-0547">Nucleotide-binding</keyword>
<dbReference type="CDD" id="cd18808">
    <property type="entry name" value="SF1_C_Upf1"/>
    <property type="match status" value="1"/>
</dbReference>
<evidence type="ECO:0000256" key="4">
    <source>
        <dbReference type="SAM" id="Coils"/>
    </source>
</evidence>
<dbReference type="InterPro" id="IPR050773">
    <property type="entry name" value="CbxX/CfxQ_RuBisCO_ESX"/>
</dbReference>
<evidence type="ECO:0000256" key="5">
    <source>
        <dbReference type="SAM" id="MobiDB-lite"/>
    </source>
</evidence>
<dbReference type="InterPro" id="IPR003959">
    <property type="entry name" value="ATPase_AAA_core"/>
</dbReference>
<feature type="region of interest" description="Disordered" evidence="5">
    <location>
        <begin position="1203"/>
        <end position="1272"/>
    </location>
</feature>
<dbReference type="GO" id="GO:0005524">
    <property type="term" value="F:ATP binding"/>
    <property type="evidence" value="ECO:0007669"/>
    <property type="project" value="UniProtKB-KW"/>
</dbReference>
<dbReference type="CDD" id="cd17936">
    <property type="entry name" value="EEXXEc_NFX1"/>
    <property type="match status" value="1"/>
</dbReference>
<comment type="similarity">
    <text evidence="1">Belongs to the CbxX/CfxQ family.</text>
</comment>
<proteinExistence type="inferred from homology"/>
<name>A0A369JN39_HYPMA</name>
<feature type="compositionally biased region" description="Basic and acidic residues" evidence="5">
    <location>
        <begin position="1139"/>
        <end position="1163"/>
    </location>
</feature>
<dbReference type="FunFam" id="3.40.50.300:FF:001660">
    <property type="entry name" value="NF-X1 finger and helicase protein, putative"/>
    <property type="match status" value="1"/>
</dbReference>
<keyword evidence="8" id="KW-1185">Reference proteome</keyword>
<dbReference type="Proteomes" id="UP000076154">
    <property type="component" value="Unassembled WGS sequence"/>
</dbReference>
<feature type="compositionally biased region" description="Basic and acidic residues" evidence="5">
    <location>
        <begin position="1178"/>
        <end position="1191"/>
    </location>
</feature>
<feature type="region of interest" description="Disordered" evidence="5">
    <location>
        <begin position="1139"/>
        <end position="1191"/>
    </location>
</feature>
<dbReference type="InParanoid" id="A0A369JN39"/>
<dbReference type="InterPro" id="IPR041627">
    <property type="entry name" value="AAA_lid_6"/>
</dbReference>
<evidence type="ECO:0000259" key="6">
    <source>
        <dbReference type="SMART" id="SM00382"/>
    </source>
</evidence>
<dbReference type="SMART" id="SM00382">
    <property type="entry name" value="AAA"/>
    <property type="match status" value="4"/>
</dbReference>
<dbReference type="CDD" id="cd06008">
    <property type="entry name" value="NF-X1-zinc-finger"/>
    <property type="match status" value="1"/>
</dbReference>
<dbReference type="PRINTS" id="PR00819">
    <property type="entry name" value="CBXCFQXSUPER"/>
</dbReference>
<dbReference type="Gene3D" id="3.40.50.300">
    <property type="entry name" value="P-loop containing nucleotide triphosphate hydrolases"/>
    <property type="match status" value="6"/>
</dbReference>
<dbReference type="Pfam" id="PF13086">
    <property type="entry name" value="AAA_11"/>
    <property type="match status" value="1"/>
</dbReference>
<dbReference type="CDD" id="cd00009">
    <property type="entry name" value="AAA"/>
    <property type="match status" value="2"/>
</dbReference>
<accession>A0A369JN39</accession>
<dbReference type="OrthoDB" id="2423195at2759"/>
<dbReference type="PANTHER" id="PTHR43392:SF2">
    <property type="entry name" value="AAA-TYPE ATPASE FAMILY PROTEIN _ ANKYRIN REPEAT FAMILY PROTEIN"/>
    <property type="match status" value="1"/>
</dbReference>
<dbReference type="InterPro" id="IPR003593">
    <property type="entry name" value="AAA+_ATPase"/>
</dbReference>
<dbReference type="InterPro" id="IPR047187">
    <property type="entry name" value="SF1_C_Upf1"/>
</dbReference>
<dbReference type="FunFam" id="3.40.50.300:FF:000216">
    <property type="entry name" value="Type VII secretion ATPase EccA"/>
    <property type="match status" value="3"/>
</dbReference>
<evidence type="ECO:0000256" key="1">
    <source>
        <dbReference type="ARBA" id="ARBA00010378"/>
    </source>
</evidence>
<dbReference type="Pfam" id="PF00004">
    <property type="entry name" value="AAA"/>
    <property type="match status" value="3"/>
</dbReference>
<protein>
    <submittedName>
        <fullName evidence="7">NFX1-type zinc finger-containing protein 1</fullName>
    </submittedName>
</protein>
<dbReference type="InterPro" id="IPR041679">
    <property type="entry name" value="DNA2/NAM7-like_C"/>
</dbReference>
<feature type="domain" description="AAA+ ATPase" evidence="6">
    <location>
        <begin position="1871"/>
        <end position="2008"/>
    </location>
</feature>
<evidence type="ECO:0000313" key="7">
    <source>
        <dbReference type="EMBL" id="RDB20814.1"/>
    </source>
</evidence>
<feature type="region of interest" description="Disordered" evidence="5">
    <location>
        <begin position="2118"/>
        <end position="2171"/>
    </location>
</feature>
<keyword evidence="4" id="KW-0175">Coiled coil</keyword>
<feature type="domain" description="AAA+ ATPase" evidence="6">
    <location>
        <begin position="1315"/>
        <end position="1451"/>
    </location>
</feature>
<dbReference type="SUPFAM" id="SSF52540">
    <property type="entry name" value="P-loop containing nucleoside triphosphate hydrolases"/>
    <property type="match status" value="4"/>
</dbReference>
<dbReference type="GO" id="GO:0016887">
    <property type="term" value="F:ATP hydrolysis activity"/>
    <property type="evidence" value="ECO:0007669"/>
    <property type="project" value="InterPro"/>
</dbReference>
<feature type="domain" description="AAA+ ATPase" evidence="6">
    <location>
        <begin position="472"/>
        <end position="892"/>
    </location>
</feature>
<comment type="caution">
    <text evidence="7">The sequence shown here is derived from an EMBL/GenBank/DDBJ whole genome shotgun (WGS) entry which is preliminary data.</text>
</comment>
<feature type="compositionally biased region" description="Polar residues" evidence="5">
    <location>
        <begin position="1168"/>
        <end position="1177"/>
    </location>
</feature>
<feature type="domain" description="AAA+ ATPase" evidence="6">
    <location>
        <begin position="1593"/>
        <end position="1712"/>
    </location>
</feature>
<dbReference type="Gene3D" id="1.10.8.60">
    <property type="match status" value="2"/>
</dbReference>
<dbReference type="STRING" id="39966.A0A369JN39"/>
<dbReference type="FunFam" id="1.10.8.60:FF:000160">
    <property type="entry name" value="WGS project CABT00000000 data, contig 2.55"/>
    <property type="match status" value="1"/>
</dbReference>
<dbReference type="Pfam" id="PF13087">
    <property type="entry name" value="AAA_12"/>
    <property type="match status" value="1"/>
</dbReference>
<feature type="compositionally biased region" description="Low complexity" evidence="5">
    <location>
        <begin position="1205"/>
        <end position="1227"/>
    </location>
</feature>
<dbReference type="EMBL" id="LUEZ02000056">
    <property type="protein sequence ID" value="RDB20814.1"/>
    <property type="molecule type" value="Genomic_DNA"/>
</dbReference>
<evidence type="ECO:0000256" key="3">
    <source>
        <dbReference type="ARBA" id="ARBA00022840"/>
    </source>
</evidence>